<sequence>MDEPSTEALASVEFLAASPVRLLVLRALDDGPAEPGQLEDRLEVPRSTLRRNLSELVDRGYVSHRPTRNAYGLTAVGEVVRDAFESVVSTVESAETVTPFLRRFPVEIPVPTEALLPCEVTTAAADAPFDPISVVVDRIVSAGAARGFLPAINPTYLDALETLAGGDAAVTVIAPPAAYEALADGFSDAFDVVAAASNVRLYESEDVPEFATGFGDETALLGAFDEHVRTHSVLRASATSPVYEWASDQYERVEATATPLAPETL</sequence>
<dbReference type="GO" id="GO:0003700">
    <property type="term" value="F:DNA-binding transcription factor activity"/>
    <property type="evidence" value="ECO:0007669"/>
    <property type="project" value="InterPro"/>
</dbReference>
<dbReference type="SMART" id="SM00418">
    <property type="entry name" value="HTH_ARSR"/>
    <property type="match status" value="1"/>
</dbReference>
<dbReference type="AlphaFoldDB" id="M0BDC4"/>
<dbReference type="InterPro" id="IPR036388">
    <property type="entry name" value="WH-like_DNA-bd_sf"/>
</dbReference>
<dbReference type="InterPro" id="IPR011991">
    <property type="entry name" value="ArsR-like_HTH"/>
</dbReference>
<dbReference type="InterPro" id="IPR013561">
    <property type="entry name" value="FilR1_middle_dom"/>
</dbReference>
<reference evidence="2 3" key="1">
    <citation type="journal article" date="2014" name="PLoS Genet.">
        <title>Phylogenetically driven sequencing of extremely halophilic archaea reveals strategies for static and dynamic osmo-response.</title>
        <authorList>
            <person name="Becker E.A."/>
            <person name="Seitzer P.M."/>
            <person name="Tritt A."/>
            <person name="Larsen D."/>
            <person name="Krusor M."/>
            <person name="Yao A.I."/>
            <person name="Wu D."/>
            <person name="Madern D."/>
            <person name="Eisen J.A."/>
            <person name="Darling A.E."/>
            <person name="Facciotti M.T."/>
        </authorList>
    </citation>
    <scope>NUCLEOTIDE SEQUENCE [LARGE SCALE GENOMIC DNA]</scope>
    <source>
        <strain evidence="2 3">JCM 14624</strain>
    </source>
</reference>
<dbReference type="InterPro" id="IPR036390">
    <property type="entry name" value="WH_DNA-bd_sf"/>
</dbReference>
<dbReference type="EMBL" id="AOIQ01000019">
    <property type="protein sequence ID" value="ELZ08901.1"/>
    <property type="molecule type" value="Genomic_DNA"/>
</dbReference>
<keyword evidence="3" id="KW-1185">Reference proteome</keyword>
<dbReference type="InterPro" id="IPR001845">
    <property type="entry name" value="HTH_ArsR_DNA-bd_dom"/>
</dbReference>
<name>M0BDC4_9EURY</name>
<accession>M0BDC4</accession>
<feature type="domain" description="HTH arsR-type" evidence="1">
    <location>
        <begin position="13"/>
        <end position="85"/>
    </location>
</feature>
<proteinExistence type="predicted"/>
<protein>
    <submittedName>
        <fullName evidence="2">Transcriptional regulator</fullName>
    </submittedName>
</protein>
<comment type="caution">
    <text evidence="2">The sequence shown here is derived from an EMBL/GenBank/DDBJ whole genome shotgun (WGS) entry which is preliminary data.</text>
</comment>
<dbReference type="Proteomes" id="UP000011560">
    <property type="component" value="Unassembled WGS sequence"/>
</dbReference>
<dbReference type="OrthoDB" id="330490at2157"/>
<dbReference type="RefSeq" id="WP_007702957.1">
    <property type="nucleotide sequence ID" value="NZ_AOIQ01000019.1"/>
</dbReference>
<dbReference type="Pfam" id="PF08350">
    <property type="entry name" value="FilR1_middle"/>
    <property type="match status" value="1"/>
</dbReference>
<gene>
    <name evidence="2" type="ORF">C479_12274</name>
</gene>
<evidence type="ECO:0000313" key="3">
    <source>
        <dbReference type="Proteomes" id="UP000011560"/>
    </source>
</evidence>
<dbReference type="Pfam" id="PF25213">
    <property type="entry name" value="HVO_A0261_N"/>
    <property type="match status" value="1"/>
</dbReference>
<dbReference type="InterPro" id="IPR057527">
    <property type="entry name" value="HVO_A0261-like_N"/>
</dbReference>
<dbReference type="SUPFAM" id="SSF46785">
    <property type="entry name" value="Winged helix' DNA-binding domain"/>
    <property type="match status" value="1"/>
</dbReference>
<organism evidence="2 3">
    <name type="scientific">Halovivax asiaticus JCM 14624</name>
    <dbReference type="NCBI Taxonomy" id="1227490"/>
    <lineage>
        <taxon>Archaea</taxon>
        <taxon>Methanobacteriati</taxon>
        <taxon>Methanobacteriota</taxon>
        <taxon>Stenosarchaea group</taxon>
        <taxon>Halobacteria</taxon>
        <taxon>Halobacteriales</taxon>
        <taxon>Natrialbaceae</taxon>
        <taxon>Halovivax</taxon>
    </lineage>
</organism>
<dbReference type="CDD" id="cd00090">
    <property type="entry name" value="HTH_ARSR"/>
    <property type="match status" value="1"/>
</dbReference>
<dbReference type="Gene3D" id="1.10.10.10">
    <property type="entry name" value="Winged helix-like DNA-binding domain superfamily/Winged helix DNA-binding domain"/>
    <property type="match status" value="1"/>
</dbReference>
<evidence type="ECO:0000313" key="2">
    <source>
        <dbReference type="EMBL" id="ELZ08901.1"/>
    </source>
</evidence>
<evidence type="ECO:0000259" key="1">
    <source>
        <dbReference type="SMART" id="SM00418"/>
    </source>
</evidence>